<evidence type="ECO:0000256" key="4">
    <source>
        <dbReference type="ARBA" id="ARBA00022679"/>
    </source>
</evidence>
<evidence type="ECO:0000313" key="8">
    <source>
        <dbReference type="Proteomes" id="UP000018766"/>
    </source>
</evidence>
<dbReference type="AlphaFoldDB" id="V8FY22"/>
<comment type="subcellular location">
    <subcellularLocation>
        <location evidence="1">Cell inner membrane</location>
    </subcellularLocation>
</comment>
<name>V8FY22_9BURK</name>
<evidence type="ECO:0000313" key="7">
    <source>
        <dbReference type="EMBL" id="ETD68593.1"/>
    </source>
</evidence>
<dbReference type="GO" id="GO:0009247">
    <property type="term" value="P:glycolipid biosynthetic process"/>
    <property type="evidence" value="ECO:0007669"/>
    <property type="project" value="UniProtKB-ARBA"/>
</dbReference>
<keyword evidence="3" id="KW-0997">Cell inner membrane</keyword>
<protein>
    <submittedName>
        <fullName evidence="7">Lipid A biosynthesis acyltransferase</fullName>
    </submittedName>
</protein>
<evidence type="ECO:0000256" key="1">
    <source>
        <dbReference type="ARBA" id="ARBA00004533"/>
    </source>
</evidence>
<keyword evidence="6 7" id="KW-0012">Acyltransferase</keyword>
<dbReference type="EMBL" id="AYSV01000103">
    <property type="protein sequence ID" value="ETD68593.1"/>
    <property type="molecule type" value="Genomic_DNA"/>
</dbReference>
<keyword evidence="2" id="KW-1003">Cell membrane</keyword>
<dbReference type="PANTHER" id="PTHR30606">
    <property type="entry name" value="LIPID A BIOSYNTHESIS LAUROYL ACYLTRANSFERASE"/>
    <property type="match status" value="1"/>
</dbReference>
<dbReference type="PANTHER" id="PTHR30606:SF9">
    <property type="entry name" value="LIPID A BIOSYNTHESIS LAUROYLTRANSFERASE"/>
    <property type="match status" value="1"/>
</dbReference>
<organism evidence="7 8">
    <name type="scientific">Pelistega indica</name>
    <dbReference type="NCBI Taxonomy" id="1414851"/>
    <lineage>
        <taxon>Bacteria</taxon>
        <taxon>Pseudomonadati</taxon>
        <taxon>Pseudomonadota</taxon>
        <taxon>Betaproteobacteria</taxon>
        <taxon>Burkholderiales</taxon>
        <taxon>Alcaligenaceae</taxon>
        <taxon>Pelistega</taxon>
    </lineage>
</organism>
<keyword evidence="8" id="KW-1185">Reference proteome</keyword>
<dbReference type="CDD" id="cd07984">
    <property type="entry name" value="LPLAT_LABLAT-like"/>
    <property type="match status" value="1"/>
</dbReference>
<dbReference type="Pfam" id="PF03279">
    <property type="entry name" value="Lip_A_acyltrans"/>
    <property type="match status" value="1"/>
</dbReference>
<dbReference type="InterPro" id="IPR004960">
    <property type="entry name" value="LipA_acyltrans"/>
</dbReference>
<dbReference type="RefSeq" id="WP_023952250.1">
    <property type="nucleotide sequence ID" value="NZ_AYSV01000103.1"/>
</dbReference>
<evidence type="ECO:0000256" key="3">
    <source>
        <dbReference type="ARBA" id="ARBA00022519"/>
    </source>
</evidence>
<comment type="caution">
    <text evidence="7">The sequence shown here is derived from an EMBL/GenBank/DDBJ whole genome shotgun (WGS) entry which is preliminary data.</text>
</comment>
<reference evidence="7 8" key="1">
    <citation type="submission" date="2013-11" db="EMBL/GenBank/DDBJ databases">
        <title>Genomic analysis of Pelistega sp. HM-7.</title>
        <authorList>
            <person name="Kumbhare S.V."/>
            <person name="Shetty S.A."/>
            <person name="Sharma O."/>
            <person name="Dhotre D.P."/>
        </authorList>
    </citation>
    <scope>NUCLEOTIDE SEQUENCE [LARGE SCALE GENOMIC DNA]</scope>
    <source>
        <strain evidence="7 8">HM-7</strain>
    </source>
</reference>
<evidence type="ECO:0000256" key="2">
    <source>
        <dbReference type="ARBA" id="ARBA00022475"/>
    </source>
</evidence>
<dbReference type="GO" id="GO:0005886">
    <property type="term" value="C:plasma membrane"/>
    <property type="evidence" value="ECO:0007669"/>
    <property type="project" value="UniProtKB-SubCell"/>
</dbReference>
<dbReference type="GO" id="GO:0016746">
    <property type="term" value="F:acyltransferase activity"/>
    <property type="evidence" value="ECO:0007669"/>
    <property type="project" value="UniProtKB-KW"/>
</dbReference>
<keyword evidence="5" id="KW-0472">Membrane</keyword>
<dbReference type="PATRIC" id="fig|1414851.3.peg.2090"/>
<sequence>MENTFKYRLLEFIFKGIGSLSHSNRLRLGAVLSWFLPFIVKRRVHIIRTNFKLAFPEASKQQIEQWTKQNIRLTTQSFIDRGVLWYAPLDKIHEMTTLEGVDYLKQVQANHEPLMILAPHFIGLDTAATILTTHIPDGCTMYKSQHDPVFDALIRKGRARFNTVHLLSRQDGIRGIIRHMRNGVALYYLPDMDFGRDESIFVPFFGIQSATLSSTAQIAKTFKAKVCPVVTRLDIKTGIYHIKVLPPLDNFPGEDTIEEATARLNRLLEEWIRQDPVQYYWIHRRFKTRPEGEKELY</sequence>
<dbReference type="Proteomes" id="UP000018766">
    <property type="component" value="Unassembled WGS sequence"/>
</dbReference>
<accession>V8FY22</accession>
<dbReference type="OrthoDB" id="9803456at2"/>
<dbReference type="PIRSF" id="PIRSF026649">
    <property type="entry name" value="MsbB"/>
    <property type="match status" value="1"/>
</dbReference>
<evidence type="ECO:0000256" key="6">
    <source>
        <dbReference type="ARBA" id="ARBA00023315"/>
    </source>
</evidence>
<proteinExistence type="predicted"/>
<keyword evidence="4 7" id="KW-0808">Transferase</keyword>
<evidence type="ECO:0000256" key="5">
    <source>
        <dbReference type="ARBA" id="ARBA00023136"/>
    </source>
</evidence>
<gene>
    <name evidence="7" type="ORF">V757_10015</name>
</gene>